<dbReference type="InterPro" id="IPR057201">
    <property type="entry name" value="DUF7879"/>
</dbReference>
<dbReference type="Pfam" id="PF25303">
    <property type="entry name" value="DUF7879"/>
    <property type="match status" value="1"/>
</dbReference>
<gene>
    <name evidence="2" type="ORF">pesp021</name>
</gene>
<keyword evidence="3" id="KW-1185">Reference proteome</keyword>
<name>A0A068LKE6_9ABAC</name>
<evidence type="ECO:0000313" key="2">
    <source>
        <dbReference type="EMBL" id="AIE47752.1"/>
    </source>
</evidence>
<sequence length="227" mass="26116">MGTPFSRNVQTLDDDDEVKTRNKDDEVKTLDEDETHDDDDDDDDDNAVKLIKIVHKRSRGGYMSRYEEGPPPEPMLMPYRIVDGQMVVRRNECENVPYLLFSYLFLHSSIKVVDDPIVQCAPTLQDTCSALLYERIVTAKHGSIRCPPLSTVAAIRDDIWSLPLPPKLKLQILEPLLKKCVPQQERDAVRRLNECARGHEARKASRLYYKNFFCHVCAANLFKRIVL</sequence>
<dbReference type="EMBL" id="KM009991">
    <property type="protein sequence ID" value="AIE47752.1"/>
    <property type="molecule type" value="Genomic_DNA"/>
</dbReference>
<feature type="compositionally biased region" description="Polar residues" evidence="1">
    <location>
        <begin position="1"/>
        <end position="11"/>
    </location>
</feature>
<feature type="region of interest" description="Disordered" evidence="1">
    <location>
        <begin position="1"/>
        <end position="45"/>
    </location>
</feature>
<evidence type="ECO:0000313" key="3">
    <source>
        <dbReference type="Proteomes" id="UP000203240"/>
    </source>
</evidence>
<reference evidence="2 3" key="1">
    <citation type="journal article" date="2015" name="Genome Announc.">
        <title>A Distinct Group II Alphabaculovirus Isolated from a Peridroma Species.</title>
        <authorList>
            <person name="Rohrmann G.F."/>
            <person name="Erlandson M.A."/>
            <person name="Theilmann D.A."/>
        </authorList>
    </citation>
    <scope>NUCLEOTIDE SEQUENCE [LARGE SCALE GENOMIC DNA]</scope>
    <source>
        <strain evidence="2">GR_167</strain>
    </source>
</reference>
<feature type="compositionally biased region" description="Acidic residues" evidence="1">
    <location>
        <begin position="31"/>
        <end position="45"/>
    </location>
</feature>
<organism evidence="2 3">
    <name type="scientific">Peridroma alphabaculovirus</name>
    <dbReference type="NCBI Taxonomy" id="1346829"/>
    <lineage>
        <taxon>Viruses</taxon>
        <taxon>Viruses incertae sedis</taxon>
        <taxon>Naldaviricetes</taxon>
        <taxon>Lefavirales</taxon>
        <taxon>Baculoviridae</taxon>
        <taxon>Alphabaculovirus</taxon>
    </lineage>
</organism>
<dbReference type="RefSeq" id="YP_009049847.1">
    <property type="nucleotide sequence ID" value="NC_024625.1"/>
</dbReference>
<dbReference type="PROSITE" id="PS50096">
    <property type="entry name" value="IQ"/>
    <property type="match status" value="1"/>
</dbReference>
<proteinExistence type="predicted"/>
<dbReference type="GeneID" id="20003935"/>
<dbReference type="Proteomes" id="UP000203240">
    <property type="component" value="Segment"/>
</dbReference>
<protein>
    <submittedName>
        <fullName evidence="2">Uncharacterized protein</fullName>
    </submittedName>
</protein>
<feature type="compositionally biased region" description="Basic and acidic residues" evidence="1">
    <location>
        <begin position="18"/>
        <end position="30"/>
    </location>
</feature>
<evidence type="ECO:0000256" key="1">
    <source>
        <dbReference type="SAM" id="MobiDB-lite"/>
    </source>
</evidence>
<accession>A0A068LKE6</accession>